<dbReference type="KEGG" id="mgin:FRZ54_23290"/>
<dbReference type="OrthoDB" id="1118588at2"/>
<feature type="domain" description="DUF5655" evidence="1">
    <location>
        <begin position="25"/>
        <end position="134"/>
    </location>
</feature>
<dbReference type="AlphaFoldDB" id="A0A5B8V281"/>
<sequence>MWTCPKCGHPFFNKNQSHSCGSYTVDDFLKDKPAQSVELFHTFLAEYQKIGPFQLHPVKTRVALLTKMRFCSVNKIGPDYIGIHLVLTAPFEHTLCFYKIDNLANRFFVHHARLYDAEDISAELIYYMRMAYEVGNRAHIILKKNT</sequence>
<evidence type="ECO:0000313" key="3">
    <source>
        <dbReference type="Proteomes" id="UP000321479"/>
    </source>
</evidence>
<dbReference type="InterPro" id="IPR043714">
    <property type="entry name" value="DUF5655"/>
</dbReference>
<evidence type="ECO:0000313" key="2">
    <source>
        <dbReference type="EMBL" id="QEC65372.1"/>
    </source>
</evidence>
<dbReference type="Pfam" id="PF18899">
    <property type="entry name" value="DUF5655"/>
    <property type="match status" value="1"/>
</dbReference>
<reference evidence="2 3" key="1">
    <citation type="journal article" date="2017" name="Curr. Microbiol.">
        <title>Mucilaginibacter ginsenosidivorans sp. nov., Isolated from Soil of Ginseng Field.</title>
        <authorList>
            <person name="Kim M.M."/>
            <person name="Siddiqi M.Z."/>
            <person name="Im W.T."/>
        </authorList>
    </citation>
    <scope>NUCLEOTIDE SEQUENCE [LARGE SCALE GENOMIC DNA]</scope>
    <source>
        <strain evidence="2 3">Gsoil 3017</strain>
    </source>
</reference>
<keyword evidence="3" id="KW-1185">Reference proteome</keyword>
<evidence type="ECO:0000259" key="1">
    <source>
        <dbReference type="Pfam" id="PF18899"/>
    </source>
</evidence>
<proteinExistence type="predicted"/>
<dbReference type="RefSeq" id="WP_147034199.1">
    <property type="nucleotide sequence ID" value="NZ_CP042436.1"/>
</dbReference>
<dbReference type="Proteomes" id="UP000321479">
    <property type="component" value="Chromosome"/>
</dbReference>
<organism evidence="2 3">
    <name type="scientific">Mucilaginibacter ginsenosidivorans</name>
    <dbReference type="NCBI Taxonomy" id="398053"/>
    <lineage>
        <taxon>Bacteria</taxon>
        <taxon>Pseudomonadati</taxon>
        <taxon>Bacteroidota</taxon>
        <taxon>Sphingobacteriia</taxon>
        <taxon>Sphingobacteriales</taxon>
        <taxon>Sphingobacteriaceae</taxon>
        <taxon>Mucilaginibacter</taxon>
    </lineage>
</organism>
<name>A0A5B8V281_9SPHI</name>
<accession>A0A5B8V281</accession>
<gene>
    <name evidence="2" type="ORF">FRZ54_23290</name>
</gene>
<dbReference type="EMBL" id="CP042436">
    <property type="protein sequence ID" value="QEC65372.1"/>
    <property type="molecule type" value="Genomic_DNA"/>
</dbReference>
<protein>
    <recommendedName>
        <fullName evidence="1">DUF5655 domain-containing protein</fullName>
    </recommendedName>
</protein>